<reference evidence="1 2" key="2">
    <citation type="journal article" date="2022" name="Mol. Ecol. Resour.">
        <title>The genomes of chicory, endive, great burdock and yacon provide insights into Asteraceae paleo-polyploidization history and plant inulin production.</title>
        <authorList>
            <person name="Fan W."/>
            <person name="Wang S."/>
            <person name="Wang H."/>
            <person name="Wang A."/>
            <person name="Jiang F."/>
            <person name="Liu H."/>
            <person name="Zhao H."/>
            <person name="Xu D."/>
            <person name="Zhang Y."/>
        </authorList>
    </citation>
    <scope>NUCLEOTIDE SEQUENCE [LARGE SCALE GENOMIC DNA]</scope>
    <source>
        <strain evidence="2">cv. Niubang</strain>
    </source>
</reference>
<keyword evidence="2" id="KW-1185">Reference proteome</keyword>
<proteinExistence type="predicted"/>
<dbReference type="Proteomes" id="UP001055879">
    <property type="component" value="Linkage Group LG10"/>
</dbReference>
<reference evidence="2" key="1">
    <citation type="journal article" date="2022" name="Mol. Ecol. Resour.">
        <title>The genomes of chicory, endive, great burdock and yacon provide insights into Asteraceae palaeo-polyploidization history and plant inulin production.</title>
        <authorList>
            <person name="Fan W."/>
            <person name="Wang S."/>
            <person name="Wang H."/>
            <person name="Wang A."/>
            <person name="Jiang F."/>
            <person name="Liu H."/>
            <person name="Zhao H."/>
            <person name="Xu D."/>
            <person name="Zhang Y."/>
        </authorList>
    </citation>
    <scope>NUCLEOTIDE SEQUENCE [LARGE SCALE GENOMIC DNA]</scope>
    <source>
        <strain evidence="2">cv. Niubang</strain>
    </source>
</reference>
<sequence length="151" mass="17521">MATIEANTTAHANTQTTIELVRPLANFPPSMWGDRFLSFSLDNSELEAYVKAIEMPKEDLRRLIINHTIDSNENLSLIYSLHRLGLTYLFAEVINEQLDKLFNELKLQDYHEIDDLYTTSVHFQVFRIHGYKLSCEARRKNFALFHSGGRT</sequence>
<dbReference type="EMBL" id="CM042056">
    <property type="protein sequence ID" value="KAI3697724.1"/>
    <property type="molecule type" value="Genomic_DNA"/>
</dbReference>
<accession>A0ACB8ZIC8</accession>
<protein>
    <submittedName>
        <fullName evidence="1">Uncharacterized protein</fullName>
    </submittedName>
</protein>
<name>A0ACB8ZIC8_ARCLA</name>
<gene>
    <name evidence="1" type="ORF">L6452_30821</name>
</gene>
<evidence type="ECO:0000313" key="1">
    <source>
        <dbReference type="EMBL" id="KAI3697724.1"/>
    </source>
</evidence>
<comment type="caution">
    <text evidence="1">The sequence shown here is derived from an EMBL/GenBank/DDBJ whole genome shotgun (WGS) entry which is preliminary data.</text>
</comment>
<evidence type="ECO:0000313" key="2">
    <source>
        <dbReference type="Proteomes" id="UP001055879"/>
    </source>
</evidence>
<organism evidence="1 2">
    <name type="scientific">Arctium lappa</name>
    <name type="common">Greater burdock</name>
    <name type="synonym">Lappa major</name>
    <dbReference type="NCBI Taxonomy" id="4217"/>
    <lineage>
        <taxon>Eukaryota</taxon>
        <taxon>Viridiplantae</taxon>
        <taxon>Streptophyta</taxon>
        <taxon>Embryophyta</taxon>
        <taxon>Tracheophyta</taxon>
        <taxon>Spermatophyta</taxon>
        <taxon>Magnoliopsida</taxon>
        <taxon>eudicotyledons</taxon>
        <taxon>Gunneridae</taxon>
        <taxon>Pentapetalae</taxon>
        <taxon>asterids</taxon>
        <taxon>campanulids</taxon>
        <taxon>Asterales</taxon>
        <taxon>Asteraceae</taxon>
        <taxon>Carduoideae</taxon>
        <taxon>Cardueae</taxon>
        <taxon>Arctiinae</taxon>
        <taxon>Arctium</taxon>
    </lineage>
</organism>